<evidence type="ECO:0000313" key="1">
    <source>
        <dbReference type="EMBL" id="KAK7358959.1"/>
    </source>
</evidence>
<gene>
    <name evidence="1" type="ORF">VNO77_00902</name>
</gene>
<dbReference type="Proteomes" id="UP001367508">
    <property type="component" value="Unassembled WGS sequence"/>
</dbReference>
<dbReference type="AlphaFoldDB" id="A0AAN9MUY5"/>
<proteinExistence type="predicted"/>
<sequence length="113" mass="13100">MGQEVKGRHVKKKPCISLQSSTCKVVLRTTGRTCIRNQRTNLQKQGKMGFQSQVRESIWLNEELESTQKEMFDGRNNIDIWNRDTNMAPTFDNAQLLICVGRGKMESTRFIYD</sequence>
<protein>
    <submittedName>
        <fullName evidence="1">Uncharacterized protein</fullName>
    </submittedName>
</protein>
<keyword evidence="2" id="KW-1185">Reference proteome</keyword>
<dbReference type="EMBL" id="JAYMYQ010000001">
    <property type="protein sequence ID" value="KAK7358959.1"/>
    <property type="molecule type" value="Genomic_DNA"/>
</dbReference>
<name>A0AAN9MUY5_CANGL</name>
<evidence type="ECO:0000313" key="2">
    <source>
        <dbReference type="Proteomes" id="UP001367508"/>
    </source>
</evidence>
<comment type="caution">
    <text evidence="1">The sequence shown here is derived from an EMBL/GenBank/DDBJ whole genome shotgun (WGS) entry which is preliminary data.</text>
</comment>
<organism evidence="1 2">
    <name type="scientific">Canavalia gladiata</name>
    <name type="common">Sword bean</name>
    <name type="synonym">Dolichos gladiatus</name>
    <dbReference type="NCBI Taxonomy" id="3824"/>
    <lineage>
        <taxon>Eukaryota</taxon>
        <taxon>Viridiplantae</taxon>
        <taxon>Streptophyta</taxon>
        <taxon>Embryophyta</taxon>
        <taxon>Tracheophyta</taxon>
        <taxon>Spermatophyta</taxon>
        <taxon>Magnoliopsida</taxon>
        <taxon>eudicotyledons</taxon>
        <taxon>Gunneridae</taxon>
        <taxon>Pentapetalae</taxon>
        <taxon>rosids</taxon>
        <taxon>fabids</taxon>
        <taxon>Fabales</taxon>
        <taxon>Fabaceae</taxon>
        <taxon>Papilionoideae</taxon>
        <taxon>50 kb inversion clade</taxon>
        <taxon>NPAAA clade</taxon>
        <taxon>indigoferoid/millettioid clade</taxon>
        <taxon>Phaseoleae</taxon>
        <taxon>Canavalia</taxon>
    </lineage>
</organism>
<accession>A0AAN9MUY5</accession>
<reference evidence="1 2" key="1">
    <citation type="submission" date="2024-01" db="EMBL/GenBank/DDBJ databases">
        <title>The genomes of 5 underutilized Papilionoideae crops provide insights into root nodulation and disease resistanc.</title>
        <authorList>
            <person name="Jiang F."/>
        </authorList>
    </citation>
    <scope>NUCLEOTIDE SEQUENCE [LARGE SCALE GENOMIC DNA]</scope>
    <source>
        <strain evidence="1">LVBAO_FW01</strain>
        <tissue evidence="1">Leaves</tissue>
    </source>
</reference>